<evidence type="ECO:0000313" key="2">
    <source>
        <dbReference type="EMBL" id="ORA32898.1"/>
    </source>
</evidence>
<organism evidence="2 3">
    <name type="scientific">Mycobacterium aquaticum</name>
    <dbReference type="NCBI Taxonomy" id="1927124"/>
    <lineage>
        <taxon>Bacteria</taxon>
        <taxon>Bacillati</taxon>
        <taxon>Actinomycetota</taxon>
        <taxon>Actinomycetes</taxon>
        <taxon>Mycobacteriales</taxon>
        <taxon>Mycobacteriaceae</taxon>
        <taxon>Mycobacterium</taxon>
    </lineage>
</organism>
<keyword evidence="3" id="KW-1185">Reference proteome</keyword>
<dbReference type="EMBL" id="MVHF01000023">
    <property type="protein sequence ID" value="ORA32898.1"/>
    <property type="molecule type" value="Genomic_DNA"/>
</dbReference>
<dbReference type="PANTHER" id="PTHR33927:SF5">
    <property type="entry name" value="ENZYME, PUTATIVE (AFU_ORTHOLOGUE AFUA_8G01222)-RELATED"/>
    <property type="match status" value="1"/>
</dbReference>
<dbReference type="STRING" id="1927124.BST13_21205"/>
<accession>A0A1X0ASN4</accession>
<sequence>MDLPPAPAQRVGLPNTATATATAMGEDCAPRLPLLRRLLKHPRMMHYNRLIVFVVIVNLGWAVYGATAGNWWTSQHTGLSEIAFMAQTNLAAAVLFRQQYILNAAAWLATRAPKSWPLQVRWTLGKYFHLGGLHVGTAVAGTLWYLALATSMIRDAIAGVGDASGANTIFVATLATTFSVMVVMALPRLRAAQHDRFEITHRFCGWTALILMWINTLFVINGDRGGRSFGAAMLTAPAFWLVVASAGLAIWPWLLLRRVPVGCARPSSHAMIVRLNHRGIPRVGTTRAISRHPLVGWHHFANVPAAPGTTGYRMLVSRAGDWTSEFVDNPPTHVWVRGIPAVGVANVRRLFSKVVIVATGSGIGPLLGHLLDTSVPAQLVWVTKNPRLTYGEGFVEEIEAAQPDAIIWDTDALGKPDVLQLAYRAYVESGAEAVICVANRTVTEQVVHGFEQCGIPAFGPIWDS</sequence>
<reference evidence="2 3" key="1">
    <citation type="submission" date="2017-02" db="EMBL/GenBank/DDBJ databases">
        <title>The new phylogeny of genus Mycobacterium.</title>
        <authorList>
            <person name="Tortoli E."/>
            <person name="Trovato A."/>
            <person name="Cirillo D.M."/>
        </authorList>
    </citation>
    <scope>NUCLEOTIDE SEQUENCE [LARGE SCALE GENOMIC DNA]</scope>
    <source>
        <strain evidence="2 3">RW6</strain>
    </source>
</reference>
<feature type="transmembrane region" description="Helical" evidence="1">
    <location>
        <begin position="199"/>
        <end position="220"/>
    </location>
</feature>
<keyword evidence="1" id="KW-0472">Membrane</keyword>
<dbReference type="AlphaFoldDB" id="A0A1X0ASN4"/>
<evidence type="ECO:0000256" key="1">
    <source>
        <dbReference type="SAM" id="Phobius"/>
    </source>
</evidence>
<feature type="transmembrane region" description="Helical" evidence="1">
    <location>
        <begin position="127"/>
        <end position="148"/>
    </location>
</feature>
<feature type="transmembrane region" description="Helical" evidence="1">
    <location>
        <begin position="46"/>
        <end position="64"/>
    </location>
</feature>
<protein>
    <submittedName>
        <fullName evidence="2">Uncharacterized protein</fullName>
    </submittedName>
</protein>
<dbReference type="Proteomes" id="UP000192448">
    <property type="component" value="Unassembled WGS sequence"/>
</dbReference>
<feature type="transmembrane region" description="Helical" evidence="1">
    <location>
        <begin position="168"/>
        <end position="187"/>
    </location>
</feature>
<keyword evidence="1" id="KW-1133">Transmembrane helix</keyword>
<evidence type="ECO:0000313" key="3">
    <source>
        <dbReference type="Proteomes" id="UP000192448"/>
    </source>
</evidence>
<feature type="transmembrane region" description="Helical" evidence="1">
    <location>
        <begin position="232"/>
        <end position="256"/>
    </location>
</feature>
<feature type="transmembrane region" description="Helical" evidence="1">
    <location>
        <begin position="84"/>
        <end position="106"/>
    </location>
</feature>
<proteinExistence type="predicted"/>
<keyword evidence="1" id="KW-0812">Transmembrane</keyword>
<dbReference type="InterPro" id="IPR052979">
    <property type="entry name" value="Adenylate-forming_domain"/>
</dbReference>
<name>A0A1X0ASN4_9MYCO</name>
<comment type="caution">
    <text evidence="2">The sequence shown here is derived from an EMBL/GenBank/DDBJ whole genome shotgun (WGS) entry which is preliminary data.</text>
</comment>
<dbReference type="PANTHER" id="PTHR33927">
    <property type="entry name" value="TRANSMEMBRANE PROTEIN"/>
    <property type="match status" value="1"/>
</dbReference>
<gene>
    <name evidence="2" type="ORF">BST13_21205</name>
</gene>
<dbReference type="OrthoDB" id="1154639at2"/>